<evidence type="ECO:0000313" key="1">
    <source>
        <dbReference type="EMBL" id="KZM71152.1"/>
    </source>
</evidence>
<protein>
    <recommendedName>
        <fullName evidence="3">Adenylyl-sulfate kinase</fullName>
    </recommendedName>
</protein>
<evidence type="ECO:0008006" key="3">
    <source>
        <dbReference type="Google" id="ProtNLM"/>
    </source>
</evidence>
<dbReference type="SUPFAM" id="SSF52540">
    <property type="entry name" value="P-loop containing nucleoside triphosphate hydrolases"/>
    <property type="match status" value="1"/>
</dbReference>
<evidence type="ECO:0000313" key="2">
    <source>
        <dbReference type="Proteomes" id="UP000076512"/>
    </source>
</evidence>
<reference evidence="1 2" key="1">
    <citation type="submission" date="2016-04" db="EMBL/GenBank/DDBJ databases">
        <authorList>
            <person name="Evans L.H."/>
            <person name="Alamgir A."/>
            <person name="Owens N."/>
            <person name="Weber N.D."/>
            <person name="Virtaneva K."/>
            <person name="Barbian K."/>
            <person name="Babar A."/>
            <person name="Rosenke K."/>
        </authorList>
    </citation>
    <scope>NUCLEOTIDE SEQUENCE [LARGE SCALE GENOMIC DNA]</scope>
    <source>
        <strain evidence="1 2">IFM 0406</strain>
    </source>
</reference>
<dbReference type="Gene3D" id="3.40.50.300">
    <property type="entry name" value="P-loop containing nucleotide triphosphate hydrolases"/>
    <property type="match status" value="1"/>
</dbReference>
<gene>
    <name evidence="1" type="ORF">AWN90_42350</name>
</gene>
<organism evidence="1 2">
    <name type="scientific">Nocardia terpenica</name>
    <dbReference type="NCBI Taxonomy" id="455432"/>
    <lineage>
        <taxon>Bacteria</taxon>
        <taxon>Bacillati</taxon>
        <taxon>Actinomycetota</taxon>
        <taxon>Actinomycetes</taxon>
        <taxon>Mycobacteriales</taxon>
        <taxon>Nocardiaceae</taxon>
        <taxon>Nocardia</taxon>
    </lineage>
</organism>
<dbReference type="OrthoDB" id="7889077at2"/>
<dbReference type="STRING" id="455432.AWN90_42350"/>
<comment type="caution">
    <text evidence="1">The sequence shown here is derived from an EMBL/GenBank/DDBJ whole genome shotgun (WGS) entry which is preliminary data.</text>
</comment>
<name>A0A164K8Q2_9NOCA</name>
<sequence length="184" mass="19681">MQLSETEALFLGGRAGSGKTSVGAEIHLRLATAGIRHGLIEGDNLDQAYPPPWEHGLAERNLAAIWANYRDLGYRRLIYTNTASVFADVAAALTAAMGDAPRLTAVLLTCSDETAAQRLSRREIGSGLGDHLDRSGAMARRLAREAPGWVHRVDTDGRDVGEIAGEIIELAGWIPAKSTPGPDR</sequence>
<dbReference type="Proteomes" id="UP000076512">
    <property type="component" value="Unassembled WGS sequence"/>
</dbReference>
<proteinExistence type="predicted"/>
<dbReference type="AlphaFoldDB" id="A0A164K8Q2"/>
<dbReference type="InterPro" id="IPR027417">
    <property type="entry name" value="P-loop_NTPase"/>
</dbReference>
<accession>A0A164K8Q2</accession>
<keyword evidence="2" id="KW-1185">Reference proteome</keyword>
<dbReference type="EMBL" id="LWGR01000013">
    <property type="protein sequence ID" value="KZM71152.1"/>
    <property type="molecule type" value="Genomic_DNA"/>
</dbReference>
<dbReference type="RefSeq" id="WP_067595417.1">
    <property type="nucleotide sequence ID" value="NZ_JABMCZ010000003.1"/>
</dbReference>